<dbReference type="AlphaFoldDB" id="A0A8J3C0M0"/>
<dbReference type="GO" id="GO:0016977">
    <property type="term" value="F:chitosanase activity"/>
    <property type="evidence" value="ECO:0007669"/>
    <property type="project" value="InterPro"/>
</dbReference>
<organism evidence="3 4">
    <name type="scientific">Mangrovihabitans endophyticus</name>
    <dbReference type="NCBI Taxonomy" id="1751298"/>
    <lineage>
        <taxon>Bacteria</taxon>
        <taxon>Bacillati</taxon>
        <taxon>Actinomycetota</taxon>
        <taxon>Actinomycetes</taxon>
        <taxon>Micromonosporales</taxon>
        <taxon>Micromonosporaceae</taxon>
        <taxon>Mangrovihabitans</taxon>
    </lineage>
</organism>
<keyword evidence="4" id="KW-1185">Reference proteome</keyword>
<sequence length="416" mass="44774">MRNVAIVATVATVGLVPLGITVTASAATAVLISAGRPALASSTYAERYAAAHATDGSLGSRWASVSGGGTQWLRIDLGGVHGVSRVRLTWERAYATGYRIQTSNDGASWSDTYVMRSGNGGTDDLRRLHGRGRFLRVLATQRATRFGYSLREVQVYGSAPASRPGRPSSLSAAVPSTAAGLEHPARKEIALQLVSTAENSTRDWRGQYGYIEDIGDGRGYTAGLVGFCSGTSDMLIVVTEYTRRKPDNPLAKYLPALRVVDGSDSHAGLDPGFPADWRAAAQDPVFQKTQEDERDRLYLEPALALSRADGLRALGQFAYFDAAVMHGVSGLRQIRAAALRVSPAPKRGGDEVAYLNAFLDMRVREMRSEAAHHDTSRVDTAQRAFLRAGNLDLNLPLSWAVYGDDFQITRTGLMPG</sequence>
<name>A0A8J3C0M0_9ACTN</name>
<dbReference type="CDD" id="cd00978">
    <property type="entry name" value="chitosanase_GH46"/>
    <property type="match status" value="1"/>
</dbReference>
<dbReference type="PROSITE" id="PS60000">
    <property type="entry name" value="CHITOSANASE_46_80"/>
    <property type="match status" value="1"/>
</dbReference>
<dbReference type="Pfam" id="PF01374">
    <property type="entry name" value="Glyco_hydro_46"/>
    <property type="match status" value="1"/>
</dbReference>
<evidence type="ECO:0000313" key="3">
    <source>
        <dbReference type="EMBL" id="GGL01703.1"/>
    </source>
</evidence>
<evidence type="ECO:0000256" key="1">
    <source>
        <dbReference type="SAM" id="MobiDB-lite"/>
    </source>
</evidence>
<gene>
    <name evidence="3" type="ORF">GCM10012284_40370</name>
</gene>
<dbReference type="EMBL" id="BMMX01000019">
    <property type="protein sequence ID" value="GGL01703.1"/>
    <property type="molecule type" value="Genomic_DNA"/>
</dbReference>
<dbReference type="InterPro" id="IPR023099">
    <property type="entry name" value="Glyco_hydro_46_N"/>
</dbReference>
<dbReference type="InterPro" id="IPR023346">
    <property type="entry name" value="Lysozyme-like_dom_sf"/>
</dbReference>
<comment type="caution">
    <text evidence="3">The sequence shown here is derived from an EMBL/GenBank/DDBJ whole genome shotgun (WGS) entry which is preliminary data.</text>
</comment>
<dbReference type="Gene3D" id="1.20.141.10">
    <property type="entry name" value="Chitosanase, subunit A, domain 1"/>
    <property type="match status" value="1"/>
</dbReference>
<feature type="region of interest" description="Disordered" evidence="1">
    <location>
        <begin position="158"/>
        <end position="179"/>
    </location>
</feature>
<dbReference type="Pfam" id="PF00754">
    <property type="entry name" value="F5_F8_type_C"/>
    <property type="match status" value="1"/>
</dbReference>
<dbReference type="SUPFAM" id="SSF53955">
    <property type="entry name" value="Lysozyme-like"/>
    <property type="match status" value="1"/>
</dbReference>
<dbReference type="Proteomes" id="UP000656042">
    <property type="component" value="Unassembled WGS sequence"/>
</dbReference>
<reference evidence="3" key="1">
    <citation type="journal article" date="2014" name="Int. J. Syst. Evol. Microbiol.">
        <title>Complete genome sequence of Corynebacterium casei LMG S-19264T (=DSM 44701T), isolated from a smear-ripened cheese.</title>
        <authorList>
            <consortium name="US DOE Joint Genome Institute (JGI-PGF)"/>
            <person name="Walter F."/>
            <person name="Albersmeier A."/>
            <person name="Kalinowski J."/>
            <person name="Ruckert C."/>
        </authorList>
    </citation>
    <scope>NUCLEOTIDE SEQUENCE</scope>
    <source>
        <strain evidence="3">CGMCC 4.7299</strain>
    </source>
</reference>
<accession>A0A8J3C0M0</accession>
<feature type="domain" description="F5/8 type C" evidence="2">
    <location>
        <begin position="13"/>
        <end position="158"/>
    </location>
</feature>
<reference evidence="3" key="2">
    <citation type="submission" date="2020-09" db="EMBL/GenBank/DDBJ databases">
        <authorList>
            <person name="Sun Q."/>
            <person name="Zhou Y."/>
        </authorList>
    </citation>
    <scope>NUCLEOTIDE SEQUENCE</scope>
    <source>
        <strain evidence="3">CGMCC 4.7299</strain>
    </source>
</reference>
<dbReference type="PROSITE" id="PS50022">
    <property type="entry name" value="FA58C_3"/>
    <property type="match status" value="1"/>
</dbReference>
<dbReference type="InterPro" id="IPR000421">
    <property type="entry name" value="FA58C"/>
</dbReference>
<dbReference type="Gene3D" id="2.60.120.260">
    <property type="entry name" value="Galactose-binding domain-like"/>
    <property type="match status" value="1"/>
</dbReference>
<dbReference type="GO" id="GO:0005975">
    <property type="term" value="P:carbohydrate metabolic process"/>
    <property type="evidence" value="ECO:0007669"/>
    <property type="project" value="InterPro"/>
</dbReference>
<dbReference type="Gene3D" id="3.30.386.10">
    <property type="entry name" value="Chitosanase, subunit A, domain 2"/>
    <property type="match status" value="1"/>
</dbReference>
<protein>
    <recommendedName>
        <fullName evidence="2">F5/8 type C domain-containing protein</fullName>
    </recommendedName>
</protein>
<evidence type="ECO:0000259" key="2">
    <source>
        <dbReference type="PROSITE" id="PS50022"/>
    </source>
</evidence>
<dbReference type="GO" id="GO:0005576">
    <property type="term" value="C:extracellular region"/>
    <property type="evidence" value="ECO:0007669"/>
    <property type="project" value="InterPro"/>
</dbReference>
<proteinExistence type="predicted"/>
<dbReference type="InterPro" id="IPR000400">
    <property type="entry name" value="Glyco_hydro_46"/>
</dbReference>
<dbReference type="SUPFAM" id="SSF49785">
    <property type="entry name" value="Galactose-binding domain-like"/>
    <property type="match status" value="1"/>
</dbReference>
<feature type="compositionally biased region" description="Low complexity" evidence="1">
    <location>
        <begin position="158"/>
        <end position="173"/>
    </location>
</feature>
<evidence type="ECO:0000313" key="4">
    <source>
        <dbReference type="Proteomes" id="UP000656042"/>
    </source>
</evidence>
<dbReference type="InterPro" id="IPR008979">
    <property type="entry name" value="Galactose-bd-like_sf"/>
</dbReference>